<dbReference type="Proteomes" id="UP000245539">
    <property type="component" value="Unassembled WGS sequence"/>
</dbReference>
<evidence type="ECO:0000256" key="1">
    <source>
        <dbReference type="SAM" id="Coils"/>
    </source>
</evidence>
<accession>A0A317C7M1</accession>
<evidence type="ECO:0000313" key="3">
    <source>
        <dbReference type="Proteomes" id="UP000245539"/>
    </source>
</evidence>
<name>A0A317C7M1_9GAMM</name>
<dbReference type="EMBL" id="QGKM01000057">
    <property type="protein sequence ID" value="PWQ94261.1"/>
    <property type="molecule type" value="Genomic_DNA"/>
</dbReference>
<keyword evidence="1" id="KW-0175">Coiled coil</keyword>
<gene>
    <name evidence="2" type="ORF">DKW60_17185</name>
</gene>
<proteinExistence type="predicted"/>
<keyword evidence="3" id="KW-1185">Reference proteome</keyword>
<protein>
    <recommendedName>
        <fullName evidence="4">Entry exclusion protein 1</fullName>
    </recommendedName>
</protein>
<organism evidence="2 3">
    <name type="scientific">Leucothrix pacifica</name>
    <dbReference type="NCBI Taxonomy" id="1247513"/>
    <lineage>
        <taxon>Bacteria</taxon>
        <taxon>Pseudomonadati</taxon>
        <taxon>Pseudomonadota</taxon>
        <taxon>Gammaproteobacteria</taxon>
        <taxon>Thiotrichales</taxon>
        <taxon>Thiotrichaceae</taxon>
        <taxon>Leucothrix</taxon>
    </lineage>
</organism>
<dbReference type="OrthoDB" id="962262at2"/>
<sequence>MAQVTISEAIRQSGIGRTRFYKLINNGTISTSVTSEGKKCIDTSELVRVFPDLGKRTTENSFANNFPDNCEQLETQVENRLLREQLRAIKEQLDKSEQREKWLQEQNANLLMRIEPPKPVKRENWFTRFWNVKDE</sequence>
<dbReference type="AlphaFoldDB" id="A0A317C7M1"/>
<evidence type="ECO:0008006" key="4">
    <source>
        <dbReference type="Google" id="ProtNLM"/>
    </source>
</evidence>
<reference evidence="2 3" key="1">
    <citation type="submission" date="2018-05" db="EMBL/GenBank/DDBJ databases">
        <title>Leucothrix arctica sp. nov., isolated from Arctic seawater.</title>
        <authorList>
            <person name="Choi A."/>
            <person name="Baek K."/>
        </authorList>
    </citation>
    <scope>NUCLEOTIDE SEQUENCE [LARGE SCALE GENOMIC DNA]</scope>
    <source>
        <strain evidence="2 3">JCM 18388</strain>
    </source>
</reference>
<comment type="caution">
    <text evidence="2">The sequence shown here is derived from an EMBL/GenBank/DDBJ whole genome shotgun (WGS) entry which is preliminary data.</text>
</comment>
<dbReference type="RefSeq" id="WP_109838901.1">
    <property type="nucleotide sequence ID" value="NZ_QGKM01000057.1"/>
</dbReference>
<evidence type="ECO:0000313" key="2">
    <source>
        <dbReference type="EMBL" id="PWQ94261.1"/>
    </source>
</evidence>
<feature type="coiled-coil region" evidence="1">
    <location>
        <begin position="79"/>
        <end position="106"/>
    </location>
</feature>